<organism evidence="2">
    <name type="scientific">uncultured Eubacteriales bacterium</name>
    <dbReference type="NCBI Taxonomy" id="172733"/>
    <lineage>
        <taxon>Bacteria</taxon>
        <taxon>Bacillati</taxon>
        <taxon>Bacillota</taxon>
        <taxon>Clostridia</taxon>
        <taxon>Eubacteriales</taxon>
        <taxon>environmental samples</taxon>
    </lineage>
</organism>
<dbReference type="CDD" id="cd00093">
    <property type="entry name" value="HTH_XRE"/>
    <property type="match status" value="1"/>
</dbReference>
<sequence>MQEKCFPVIDPVATGQNIMRLRLNRGLSVRDLQAYFGFEDPQAIYKWQRGKSLPSVDNLYALGTLLEVPLDEILVPARPKLNIVVCEQQDEACCSPHFFAMFICNFLCSS</sequence>
<dbReference type="SUPFAM" id="SSF47413">
    <property type="entry name" value="lambda repressor-like DNA-binding domains"/>
    <property type="match status" value="1"/>
</dbReference>
<accession>A0A212JKN1</accession>
<evidence type="ECO:0000313" key="2">
    <source>
        <dbReference type="EMBL" id="SBW00004.1"/>
    </source>
</evidence>
<dbReference type="Gene3D" id="1.10.260.40">
    <property type="entry name" value="lambda repressor-like DNA-binding domains"/>
    <property type="match status" value="1"/>
</dbReference>
<dbReference type="AlphaFoldDB" id="A0A212JKN1"/>
<keyword evidence="2" id="KW-0238">DNA-binding</keyword>
<dbReference type="GO" id="GO:0003677">
    <property type="term" value="F:DNA binding"/>
    <property type="evidence" value="ECO:0007669"/>
    <property type="project" value="UniProtKB-KW"/>
</dbReference>
<name>A0A212JKN1_9FIRM</name>
<gene>
    <name evidence="2" type="ORF">KL86CLO1_11284</name>
</gene>
<reference evidence="2" key="1">
    <citation type="submission" date="2016-04" db="EMBL/GenBank/DDBJ databases">
        <authorList>
            <person name="Evans L.H."/>
            <person name="Alamgir A."/>
            <person name="Owens N."/>
            <person name="Weber N.D."/>
            <person name="Virtaneva K."/>
            <person name="Barbian K."/>
            <person name="Babar A."/>
            <person name="Rosenke K."/>
        </authorList>
    </citation>
    <scope>NUCLEOTIDE SEQUENCE</scope>
    <source>
        <strain evidence="2">86</strain>
    </source>
</reference>
<dbReference type="PROSITE" id="PS50943">
    <property type="entry name" value="HTH_CROC1"/>
    <property type="match status" value="1"/>
</dbReference>
<protein>
    <submittedName>
        <fullName evidence="2">DNA-binding helix-turn-helix protein</fullName>
    </submittedName>
</protein>
<dbReference type="Pfam" id="PF01381">
    <property type="entry name" value="HTH_3"/>
    <property type="match status" value="1"/>
</dbReference>
<feature type="domain" description="HTH cro/C1-type" evidence="1">
    <location>
        <begin position="18"/>
        <end position="73"/>
    </location>
</feature>
<dbReference type="InterPro" id="IPR010982">
    <property type="entry name" value="Lambda_DNA-bd_dom_sf"/>
</dbReference>
<dbReference type="EMBL" id="FLUN01000001">
    <property type="protein sequence ID" value="SBW00004.1"/>
    <property type="molecule type" value="Genomic_DNA"/>
</dbReference>
<evidence type="ECO:0000259" key="1">
    <source>
        <dbReference type="PROSITE" id="PS50943"/>
    </source>
</evidence>
<dbReference type="SMART" id="SM00530">
    <property type="entry name" value="HTH_XRE"/>
    <property type="match status" value="1"/>
</dbReference>
<proteinExistence type="predicted"/>
<dbReference type="InterPro" id="IPR001387">
    <property type="entry name" value="Cro/C1-type_HTH"/>
</dbReference>